<organism evidence="1 2">
    <name type="scientific">Characodon lateralis</name>
    <dbReference type="NCBI Taxonomy" id="208331"/>
    <lineage>
        <taxon>Eukaryota</taxon>
        <taxon>Metazoa</taxon>
        <taxon>Chordata</taxon>
        <taxon>Craniata</taxon>
        <taxon>Vertebrata</taxon>
        <taxon>Euteleostomi</taxon>
        <taxon>Actinopterygii</taxon>
        <taxon>Neopterygii</taxon>
        <taxon>Teleostei</taxon>
        <taxon>Neoteleostei</taxon>
        <taxon>Acanthomorphata</taxon>
        <taxon>Ovalentaria</taxon>
        <taxon>Atherinomorphae</taxon>
        <taxon>Cyprinodontiformes</taxon>
        <taxon>Goodeidae</taxon>
        <taxon>Characodon</taxon>
    </lineage>
</organism>
<sequence>MTEHSGQPNPAENLQRTLAEHSQQIHAHGSTLQTLLDRQLQTNQQLEHLASGHWRFNIHHLSETLLLLTLRGSPERWVDVAVSYSSVNWCLTGHPEPFLTMR</sequence>
<reference evidence="1 2" key="1">
    <citation type="submission" date="2021-06" db="EMBL/GenBank/DDBJ databases">
        <authorList>
            <person name="Palmer J.M."/>
        </authorList>
    </citation>
    <scope>NUCLEOTIDE SEQUENCE [LARGE SCALE GENOMIC DNA]</scope>
    <source>
        <strain evidence="1 2">CL_MEX2019</strain>
        <tissue evidence="1">Muscle</tissue>
    </source>
</reference>
<dbReference type="EMBL" id="JAHUTJ010044788">
    <property type="protein sequence ID" value="MED6282091.1"/>
    <property type="molecule type" value="Genomic_DNA"/>
</dbReference>
<accession>A0ABU7E5P4</accession>
<name>A0ABU7E5P4_9TELE</name>
<evidence type="ECO:0000313" key="2">
    <source>
        <dbReference type="Proteomes" id="UP001352852"/>
    </source>
</evidence>
<evidence type="ECO:0000313" key="1">
    <source>
        <dbReference type="EMBL" id="MED6282091.1"/>
    </source>
</evidence>
<protein>
    <submittedName>
        <fullName evidence="1">Uncharacterized protein</fullName>
    </submittedName>
</protein>
<keyword evidence="2" id="KW-1185">Reference proteome</keyword>
<comment type="caution">
    <text evidence="1">The sequence shown here is derived from an EMBL/GenBank/DDBJ whole genome shotgun (WGS) entry which is preliminary data.</text>
</comment>
<gene>
    <name evidence="1" type="ORF">CHARACLAT_028480</name>
</gene>
<proteinExistence type="predicted"/>
<dbReference type="Proteomes" id="UP001352852">
    <property type="component" value="Unassembled WGS sequence"/>
</dbReference>